<gene>
    <name evidence="1" type="ORF">ILEXP_LOCUS40477</name>
</gene>
<protein>
    <submittedName>
        <fullName evidence="1">Uncharacterized protein</fullName>
    </submittedName>
</protein>
<dbReference type="EMBL" id="CAUOFW020005614">
    <property type="protein sequence ID" value="CAK9170954.1"/>
    <property type="molecule type" value="Genomic_DNA"/>
</dbReference>
<accession>A0ABC8TVT2</accession>
<evidence type="ECO:0000313" key="1">
    <source>
        <dbReference type="EMBL" id="CAK9170954.1"/>
    </source>
</evidence>
<name>A0ABC8TVT2_9AQUA</name>
<sequence length="159" mass="18023">MGVEDARWQHIVHERNKKFCKSCRKQGHEELECRKKKSLEQKLVPDGKNPIPELVEGEKETLIKKKGKQVLMAEKEGRQILSLGSGFRKHLDINGVQKGIQFKEVWKPQYKRKDTAEKGKELEEGLAKSLEYPAVEIVGITSKETTVNLETGDPSGKDG</sequence>
<dbReference type="Proteomes" id="UP001642360">
    <property type="component" value="Unassembled WGS sequence"/>
</dbReference>
<keyword evidence="2" id="KW-1185">Reference proteome</keyword>
<proteinExistence type="predicted"/>
<comment type="caution">
    <text evidence="1">The sequence shown here is derived from an EMBL/GenBank/DDBJ whole genome shotgun (WGS) entry which is preliminary data.</text>
</comment>
<evidence type="ECO:0000313" key="2">
    <source>
        <dbReference type="Proteomes" id="UP001642360"/>
    </source>
</evidence>
<dbReference type="AlphaFoldDB" id="A0ABC8TVT2"/>
<organism evidence="1 2">
    <name type="scientific">Ilex paraguariensis</name>
    <name type="common">yerba mate</name>
    <dbReference type="NCBI Taxonomy" id="185542"/>
    <lineage>
        <taxon>Eukaryota</taxon>
        <taxon>Viridiplantae</taxon>
        <taxon>Streptophyta</taxon>
        <taxon>Embryophyta</taxon>
        <taxon>Tracheophyta</taxon>
        <taxon>Spermatophyta</taxon>
        <taxon>Magnoliopsida</taxon>
        <taxon>eudicotyledons</taxon>
        <taxon>Gunneridae</taxon>
        <taxon>Pentapetalae</taxon>
        <taxon>asterids</taxon>
        <taxon>campanulids</taxon>
        <taxon>Aquifoliales</taxon>
        <taxon>Aquifoliaceae</taxon>
        <taxon>Ilex</taxon>
    </lineage>
</organism>
<reference evidence="1 2" key="1">
    <citation type="submission" date="2024-02" db="EMBL/GenBank/DDBJ databases">
        <authorList>
            <person name="Vignale AGUSTIN F."/>
            <person name="Sosa J E."/>
            <person name="Modenutti C."/>
        </authorList>
    </citation>
    <scope>NUCLEOTIDE SEQUENCE [LARGE SCALE GENOMIC DNA]</scope>
</reference>